<name>A0A0A9B7K0_ARUDO</name>
<dbReference type="AlphaFoldDB" id="A0A0A9B7K0"/>
<protein>
    <submittedName>
        <fullName evidence="1">Uncharacterized protein</fullName>
    </submittedName>
</protein>
<organism evidence="1">
    <name type="scientific">Arundo donax</name>
    <name type="common">Giant reed</name>
    <name type="synonym">Donax arundinaceus</name>
    <dbReference type="NCBI Taxonomy" id="35708"/>
    <lineage>
        <taxon>Eukaryota</taxon>
        <taxon>Viridiplantae</taxon>
        <taxon>Streptophyta</taxon>
        <taxon>Embryophyta</taxon>
        <taxon>Tracheophyta</taxon>
        <taxon>Spermatophyta</taxon>
        <taxon>Magnoliopsida</taxon>
        <taxon>Liliopsida</taxon>
        <taxon>Poales</taxon>
        <taxon>Poaceae</taxon>
        <taxon>PACMAD clade</taxon>
        <taxon>Arundinoideae</taxon>
        <taxon>Arundineae</taxon>
        <taxon>Arundo</taxon>
    </lineage>
</organism>
<evidence type="ECO:0000313" key="1">
    <source>
        <dbReference type="EMBL" id="JAD58093.1"/>
    </source>
</evidence>
<reference evidence="1" key="2">
    <citation type="journal article" date="2015" name="Data Brief">
        <title>Shoot transcriptome of the giant reed, Arundo donax.</title>
        <authorList>
            <person name="Barrero R.A."/>
            <person name="Guerrero F.D."/>
            <person name="Moolhuijzen P."/>
            <person name="Goolsby J.A."/>
            <person name="Tidwell J."/>
            <person name="Bellgard S.E."/>
            <person name="Bellgard M.I."/>
        </authorList>
    </citation>
    <scope>NUCLEOTIDE SEQUENCE</scope>
    <source>
        <tissue evidence="1">Shoot tissue taken approximately 20 cm above the soil surface</tissue>
    </source>
</reference>
<dbReference type="EMBL" id="GBRH01239802">
    <property type="protein sequence ID" value="JAD58093.1"/>
    <property type="molecule type" value="Transcribed_RNA"/>
</dbReference>
<sequence>MAFQIATLTLQSPCEINEDLTFWVSMTV</sequence>
<proteinExistence type="predicted"/>
<reference evidence="1" key="1">
    <citation type="submission" date="2014-09" db="EMBL/GenBank/DDBJ databases">
        <authorList>
            <person name="Magalhaes I.L.F."/>
            <person name="Oliveira U."/>
            <person name="Santos F.R."/>
            <person name="Vidigal T.H.D.A."/>
            <person name="Brescovit A.D."/>
            <person name="Santos A.J."/>
        </authorList>
    </citation>
    <scope>NUCLEOTIDE SEQUENCE</scope>
    <source>
        <tissue evidence="1">Shoot tissue taken approximately 20 cm above the soil surface</tissue>
    </source>
</reference>
<accession>A0A0A9B7K0</accession>